<keyword evidence="2" id="KW-0732">Signal</keyword>
<proteinExistence type="predicted"/>
<feature type="compositionally biased region" description="Low complexity" evidence="1">
    <location>
        <begin position="40"/>
        <end position="50"/>
    </location>
</feature>
<evidence type="ECO:0000256" key="1">
    <source>
        <dbReference type="SAM" id="MobiDB-lite"/>
    </source>
</evidence>
<feature type="compositionally biased region" description="Polar residues" evidence="1">
    <location>
        <begin position="67"/>
        <end position="76"/>
    </location>
</feature>
<feature type="chain" id="PRO_5010190995" evidence="2">
    <location>
        <begin position="23"/>
        <end position="153"/>
    </location>
</feature>
<dbReference type="AlphaFoldDB" id="A0A1H9XAF8"/>
<feature type="signal peptide" evidence="2">
    <location>
        <begin position="1"/>
        <end position="22"/>
    </location>
</feature>
<dbReference type="PROSITE" id="PS51257">
    <property type="entry name" value="PROKAR_LIPOPROTEIN"/>
    <property type="match status" value="1"/>
</dbReference>
<protein>
    <submittedName>
        <fullName evidence="3">Uncharacterized protein</fullName>
    </submittedName>
</protein>
<evidence type="ECO:0000256" key="2">
    <source>
        <dbReference type="SAM" id="SignalP"/>
    </source>
</evidence>
<dbReference type="OrthoDB" id="9772442at2"/>
<dbReference type="EMBL" id="FOGJ01000049">
    <property type="protein sequence ID" value="SES42623.1"/>
    <property type="molecule type" value="Genomic_DNA"/>
</dbReference>
<evidence type="ECO:0000313" key="3">
    <source>
        <dbReference type="EMBL" id="SES42623.1"/>
    </source>
</evidence>
<organism evidence="3 4">
    <name type="scientific">Butyrivibrio fibrisolvens</name>
    <dbReference type="NCBI Taxonomy" id="831"/>
    <lineage>
        <taxon>Bacteria</taxon>
        <taxon>Bacillati</taxon>
        <taxon>Bacillota</taxon>
        <taxon>Clostridia</taxon>
        <taxon>Lachnospirales</taxon>
        <taxon>Lachnospiraceae</taxon>
        <taxon>Butyrivibrio</taxon>
    </lineage>
</organism>
<evidence type="ECO:0000313" key="4">
    <source>
        <dbReference type="Proteomes" id="UP000182584"/>
    </source>
</evidence>
<accession>A0A1H9XAF8</accession>
<sequence>MKRKIIIAISMCILSGCAKSNASSDVTVGSSGSIVETPQDTNADDISTSDTNDDNKNASETDDEGKNTSQTSQTDDANIEIDTSKIIEEQSFDIQLNEWGTVRFVSCMPEDTNPNADATFYLMEGEKAIYKMPSVYENDIRDLIDTSFCPEKM</sequence>
<dbReference type="Proteomes" id="UP000182584">
    <property type="component" value="Unassembled WGS sequence"/>
</dbReference>
<name>A0A1H9XAF8_BUTFI</name>
<gene>
    <name evidence="3" type="ORF">SAMN04487884_14914</name>
</gene>
<reference evidence="3 4" key="1">
    <citation type="submission" date="2016-10" db="EMBL/GenBank/DDBJ databases">
        <authorList>
            <person name="de Groot N.N."/>
        </authorList>
    </citation>
    <scope>NUCLEOTIDE SEQUENCE [LARGE SCALE GENOMIC DNA]</scope>
    <source>
        <strain evidence="3 4">AR40</strain>
    </source>
</reference>
<feature type="compositionally biased region" description="Polar residues" evidence="1">
    <location>
        <begin position="27"/>
        <end position="39"/>
    </location>
</feature>
<feature type="region of interest" description="Disordered" evidence="1">
    <location>
        <begin position="27"/>
        <end position="79"/>
    </location>
</feature>
<dbReference type="RefSeq" id="WP_074759075.1">
    <property type="nucleotide sequence ID" value="NZ_FOGJ01000049.1"/>
</dbReference>